<reference evidence="1 2" key="1">
    <citation type="journal article" date="2019" name="Emerg. Microbes Infect.">
        <title>Comprehensive subspecies identification of 175 nontuberculous mycobacteria species based on 7547 genomic profiles.</title>
        <authorList>
            <person name="Matsumoto Y."/>
            <person name="Kinjo T."/>
            <person name="Motooka D."/>
            <person name="Nabeya D."/>
            <person name="Jung N."/>
            <person name="Uechi K."/>
            <person name="Horii T."/>
            <person name="Iida T."/>
            <person name="Fujita J."/>
            <person name="Nakamura S."/>
        </authorList>
    </citation>
    <scope>NUCLEOTIDE SEQUENCE [LARGE SCALE GENOMIC DNA]</scope>
    <source>
        <strain evidence="1 2">JCM 12272</strain>
        <plasmid evidence="1">pJCM12272</plasmid>
    </source>
</reference>
<dbReference type="KEGG" id="malv:MALV_56520"/>
<organism evidence="1 2">
    <name type="scientific">Mycolicibacterium alvei</name>
    <dbReference type="NCBI Taxonomy" id="67081"/>
    <lineage>
        <taxon>Bacteria</taxon>
        <taxon>Bacillati</taxon>
        <taxon>Actinomycetota</taxon>
        <taxon>Actinomycetes</taxon>
        <taxon>Mycobacteriales</taxon>
        <taxon>Mycobacteriaceae</taxon>
        <taxon>Mycolicibacterium</taxon>
    </lineage>
</organism>
<evidence type="ECO:0000313" key="2">
    <source>
        <dbReference type="Proteomes" id="UP000466906"/>
    </source>
</evidence>
<protein>
    <submittedName>
        <fullName evidence="1">Uncharacterized protein</fullName>
    </submittedName>
</protein>
<proteinExistence type="predicted"/>
<dbReference type="AlphaFoldDB" id="A0A6N4V3Q5"/>
<dbReference type="EMBL" id="AP022566">
    <property type="protein sequence ID" value="BBX30527.1"/>
    <property type="molecule type" value="Genomic_DNA"/>
</dbReference>
<accession>A0A6N4V3Q5</accession>
<dbReference type="Proteomes" id="UP000466906">
    <property type="component" value="Plasmid pJCM12272"/>
</dbReference>
<name>A0A6N4V3Q5_9MYCO</name>
<gene>
    <name evidence="1" type="ORF">MALV_56520</name>
</gene>
<keyword evidence="2" id="KW-1185">Reference proteome</keyword>
<geneLocation type="plasmid" evidence="1 2">
    <name>pJCM12272</name>
</geneLocation>
<sequence length="274" mass="29662">MPGVAKAWVGYDEDELDSIATLNVQMPAAEAGQISGVAQAVSSAHGDGSADYLKRLRLRIGEVPAVTVVRDVKSLNAADVATDSTALRSLAAAIASTSPTVQIDWATNNWLTVRQLSTPIPEVLQAVRNVGVTAGTVNLLPVDSAAPNWRVTLPLSRDQEQRIHRQIETMPAQLNRIAVRDATIADLGVVVSRQSTYRALVDIISIVGAGPGRPLWLTWHTAPQDITKQYEGSVDVGDCSYPDSHLEQHPEKYLSADEIALQNQLREQFDTCPR</sequence>
<evidence type="ECO:0000313" key="1">
    <source>
        <dbReference type="EMBL" id="BBX30527.1"/>
    </source>
</evidence>
<keyword evidence="1" id="KW-0614">Plasmid</keyword>